<evidence type="ECO:0000313" key="13">
    <source>
        <dbReference type="Proteomes" id="UP001286313"/>
    </source>
</evidence>
<feature type="transmembrane region" description="Helical" evidence="10">
    <location>
        <begin position="100"/>
        <end position="120"/>
    </location>
</feature>
<keyword evidence="5 10" id="KW-1133">Transmembrane helix</keyword>
<keyword evidence="4 10" id="KW-0812">Transmembrane</keyword>
<dbReference type="GO" id="GO:0050906">
    <property type="term" value="P:detection of stimulus involved in sensory perception"/>
    <property type="evidence" value="ECO:0007669"/>
    <property type="project" value="UniProtKB-ARBA"/>
</dbReference>
<dbReference type="InterPro" id="IPR052192">
    <property type="entry name" value="Insect_Ionotropic_Sensory_Rcpt"/>
</dbReference>
<feature type="compositionally biased region" description="Basic and acidic residues" evidence="9">
    <location>
        <begin position="142"/>
        <end position="214"/>
    </location>
</feature>
<dbReference type="Pfam" id="PF00060">
    <property type="entry name" value="Lig_chan"/>
    <property type="match status" value="1"/>
</dbReference>
<keyword evidence="7" id="KW-0675">Receptor</keyword>
<gene>
    <name evidence="12" type="ORF">Pcinc_024592</name>
</gene>
<evidence type="ECO:0000256" key="9">
    <source>
        <dbReference type="SAM" id="MobiDB-lite"/>
    </source>
</evidence>
<evidence type="ECO:0000256" key="5">
    <source>
        <dbReference type="ARBA" id="ARBA00022989"/>
    </source>
</evidence>
<organism evidence="12 13">
    <name type="scientific">Petrolisthes cinctipes</name>
    <name type="common">Flat porcelain crab</name>
    <dbReference type="NCBI Taxonomy" id="88211"/>
    <lineage>
        <taxon>Eukaryota</taxon>
        <taxon>Metazoa</taxon>
        <taxon>Ecdysozoa</taxon>
        <taxon>Arthropoda</taxon>
        <taxon>Crustacea</taxon>
        <taxon>Multicrustacea</taxon>
        <taxon>Malacostraca</taxon>
        <taxon>Eumalacostraca</taxon>
        <taxon>Eucarida</taxon>
        <taxon>Decapoda</taxon>
        <taxon>Pleocyemata</taxon>
        <taxon>Anomura</taxon>
        <taxon>Galatheoidea</taxon>
        <taxon>Porcellanidae</taxon>
        <taxon>Petrolisthes</taxon>
    </lineage>
</organism>
<evidence type="ECO:0000256" key="2">
    <source>
        <dbReference type="ARBA" id="ARBA00008685"/>
    </source>
</evidence>
<feature type="region of interest" description="Disordered" evidence="9">
    <location>
        <begin position="136"/>
        <end position="235"/>
    </location>
</feature>
<evidence type="ECO:0000256" key="8">
    <source>
        <dbReference type="ARBA" id="ARBA00023180"/>
    </source>
</evidence>
<dbReference type="AlphaFoldDB" id="A0AAE1F9L0"/>
<keyword evidence="6 10" id="KW-0472">Membrane</keyword>
<name>A0AAE1F9L0_PETCI</name>
<keyword evidence="3" id="KW-1003">Cell membrane</keyword>
<evidence type="ECO:0000256" key="3">
    <source>
        <dbReference type="ARBA" id="ARBA00022475"/>
    </source>
</evidence>
<protein>
    <recommendedName>
        <fullName evidence="11">Ionotropic glutamate receptor C-terminal domain-containing protein</fullName>
    </recommendedName>
</protein>
<reference evidence="12" key="1">
    <citation type="submission" date="2023-10" db="EMBL/GenBank/DDBJ databases">
        <title>Genome assemblies of two species of porcelain crab, Petrolisthes cinctipes and Petrolisthes manimaculis (Anomura: Porcellanidae).</title>
        <authorList>
            <person name="Angst P."/>
        </authorList>
    </citation>
    <scope>NUCLEOTIDE SEQUENCE</scope>
    <source>
        <strain evidence="12">PB745_01</strain>
        <tissue evidence="12">Gill</tissue>
    </source>
</reference>
<dbReference type="SUPFAM" id="SSF53850">
    <property type="entry name" value="Periplasmic binding protein-like II"/>
    <property type="match status" value="1"/>
</dbReference>
<evidence type="ECO:0000256" key="1">
    <source>
        <dbReference type="ARBA" id="ARBA00004651"/>
    </source>
</evidence>
<dbReference type="Proteomes" id="UP001286313">
    <property type="component" value="Unassembled WGS sequence"/>
</dbReference>
<comment type="similarity">
    <text evidence="2">Belongs to the glutamate-gated ion channel (TC 1.A.10.1) family.</text>
</comment>
<dbReference type="PANTHER" id="PTHR42643:SF24">
    <property type="entry name" value="IONOTROPIC RECEPTOR 60A"/>
    <property type="match status" value="1"/>
</dbReference>
<accession>A0AAE1F9L0</accession>
<evidence type="ECO:0000259" key="11">
    <source>
        <dbReference type="Pfam" id="PF00060"/>
    </source>
</evidence>
<evidence type="ECO:0000313" key="12">
    <source>
        <dbReference type="EMBL" id="KAK3870135.1"/>
    </source>
</evidence>
<dbReference type="PANTHER" id="PTHR42643">
    <property type="entry name" value="IONOTROPIC RECEPTOR 20A-RELATED"/>
    <property type="match status" value="1"/>
</dbReference>
<feature type="domain" description="Ionotropic glutamate receptor C-terminal" evidence="11">
    <location>
        <begin position="231"/>
        <end position="467"/>
    </location>
</feature>
<comment type="caution">
    <text evidence="12">The sequence shown here is derived from an EMBL/GenBank/DDBJ whole genome shotgun (WGS) entry which is preliminary data.</text>
</comment>
<comment type="subcellular location">
    <subcellularLocation>
        <location evidence="1">Cell membrane</location>
        <topology evidence="1">Multi-pass membrane protein</topology>
    </subcellularLocation>
</comment>
<dbReference type="GO" id="GO:0005886">
    <property type="term" value="C:plasma membrane"/>
    <property type="evidence" value="ECO:0007669"/>
    <property type="project" value="UniProtKB-SubCell"/>
</dbReference>
<keyword evidence="8" id="KW-0325">Glycoprotein</keyword>
<evidence type="ECO:0000256" key="6">
    <source>
        <dbReference type="ARBA" id="ARBA00023136"/>
    </source>
</evidence>
<keyword evidence="13" id="KW-1185">Reference proteome</keyword>
<evidence type="ECO:0000256" key="10">
    <source>
        <dbReference type="SAM" id="Phobius"/>
    </source>
</evidence>
<dbReference type="GO" id="GO:0015276">
    <property type="term" value="F:ligand-gated monoatomic ion channel activity"/>
    <property type="evidence" value="ECO:0007669"/>
    <property type="project" value="InterPro"/>
</dbReference>
<evidence type="ECO:0000256" key="7">
    <source>
        <dbReference type="ARBA" id="ARBA00023170"/>
    </source>
</evidence>
<proteinExistence type="inferred from homology"/>
<sequence>MYSGVMPLFWEALTQHIGRCFVYHHYSVGGLRMSNGTWTGGIGSIISGEFDMTSILILTKDRFQDLGVSDFIFIGEHAAGYQRPSVQSDIAGFIKPFTPWVWLVVLVTMGTVMLSLYVFASARQQFLLPFLSPSSSPVRGVTGKDRREKGNDRGETWNDRGETWNDIGEVGKDRGETWSDRGETVKDRREKGNDRGEVGKDRGEVGKDRGETGKANETSQQPHDQHQRGSSSSSSGFGLDAVMWTVGALLTQSVSLEPPRGVVRGLTGLWLLLSLILATVYRSNLKAMIILPKVTLPFNNLEELTKAGLPVWIALDSVLYDMIYNSEPQTTLGRLNHTVYNYDMEYSIPGGIRDYQNGRHVMVIPLAPLMFLTHLDYTQNGRCKTYIMAETFAKNSQWVIYFRKGSPLKAQLDPVIRGFREFGILDHLKHKFVSNASRCLKPIKAEIGRALDLGDFYGIFSIYAGGMVMALWCFLVESLVGRSRRQGK</sequence>
<evidence type="ECO:0000256" key="4">
    <source>
        <dbReference type="ARBA" id="ARBA00022692"/>
    </source>
</evidence>
<feature type="transmembrane region" description="Helical" evidence="10">
    <location>
        <begin position="456"/>
        <end position="480"/>
    </location>
</feature>
<dbReference type="Gene3D" id="1.10.287.70">
    <property type="match status" value="1"/>
</dbReference>
<dbReference type="InterPro" id="IPR001320">
    <property type="entry name" value="Iontro_rcpt_C"/>
</dbReference>
<dbReference type="EMBL" id="JAWQEG010002712">
    <property type="protein sequence ID" value="KAK3870135.1"/>
    <property type="molecule type" value="Genomic_DNA"/>
</dbReference>